<dbReference type="EMBL" id="BMKL01000001">
    <property type="protein sequence ID" value="GGE03531.1"/>
    <property type="molecule type" value="Genomic_DNA"/>
</dbReference>
<dbReference type="PROSITE" id="PS01124">
    <property type="entry name" value="HTH_ARAC_FAMILY_2"/>
    <property type="match status" value="1"/>
</dbReference>
<dbReference type="Proteomes" id="UP000619041">
    <property type="component" value="Unassembled WGS sequence"/>
</dbReference>
<sequence length="320" mass="36043">MTNQITAREFVRYAWSPEHPADLPAWREALAPLFDVEPLETPFRATLQSYALGEVLFSVTTGTAQSFVRDERVLTRGASDNLLIQMYSQGGFECEIAGRHHRADPWDLSCLDLGCAFTSVASVFSCYTLVIPRRMLAFIWADSPHSRLLPAGLARSRVCARHFETLAQLCPTSDAFDLEVLGTLTIALLKAALVWEEPEAAQSSPEDGSLFARIWRFVDANVTNPQLSAEVLGSEFGASRATLYRMFHRHGGVATFIRKRRLHRAIQELSNDVHNRERISSLAYRCGYRSEDTFARVFKERFGVGPAQWKRSISGLRDRE</sequence>
<dbReference type="PANTHER" id="PTHR46796">
    <property type="entry name" value="HTH-TYPE TRANSCRIPTIONAL ACTIVATOR RHAS-RELATED"/>
    <property type="match status" value="1"/>
</dbReference>
<protein>
    <submittedName>
        <fullName evidence="5">AraC family transcriptional regulator</fullName>
    </submittedName>
</protein>
<feature type="domain" description="HTH araC/xylS-type" evidence="4">
    <location>
        <begin position="212"/>
        <end position="312"/>
    </location>
</feature>
<evidence type="ECO:0000256" key="2">
    <source>
        <dbReference type="ARBA" id="ARBA00023125"/>
    </source>
</evidence>
<dbReference type="InterPro" id="IPR018060">
    <property type="entry name" value="HTH_AraC"/>
</dbReference>
<organism evidence="5 6">
    <name type="scientific">Tsuneonella deserti</name>
    <dbReference type="NCBI Taxonomy" id="2035528"/>
    <lineage>
        <taxon>Bacteria</taxon>
        <taxon>Pseudomonadati</taxon>
        <taxon>Pseudomonadota</taxon>
        <taxon>Alphaproteobacteria</taxon>
        <taxon>Sphingomonadales</taxon>
        <taxon>Erythrobacteraceae</taxon>
        <taxon>Tsuneonella</taxon>
    </lineage>
</organism>
<evidence type="ECO:0000256" key="1">
    <source>
        <dbReference type="ARBA" id="ARBA00023015"/>
    </source>
</evidence>
<keyword evidence="2" id="KW-0238">DNA-binding</keyword>
<dbReference type="InterPro" id="IPR035418">
    <property type="entry name" value="AraC-bd_2"/>
</dbReference>
<reference evidence="6" key="1">
    <citation type="journal article" date="2019" name="Int. J. Syst. Evol. Microbiol.">
        <title>The Global Catalogue of Microorganisms (GCM) 10K type strain sequencing project: providing services to taxonomists for standard genome sequencing and annotation.</title>
        <authorList>
            <consortium name="The Broad Institute Genomics Platform"/>
            <consortium name="The Broad Institute Genome Sequencing Center for Infectious Disease"/>
            <person name="Wu L."/>
            <person name="Ma J."/>
        </authorList>
    </citation>
    <scope>NUCLEOTIDE SEQUENCE [LARGE SCALE GENOMIC DNA]</scope>
    <source>
        <strain evidence="6">CGMCC 1.15959</strain>
    </source>
</reference>
<dbReference type="InterPro" id="IPR020449">
    <property type="entry name" value="Tscrpt_reg_AraC-type_HTH"/>
</dbReference>
<comment type="caution">
    <text evidence="5">The sequence shown here is derived from an EMBL/GenBank/DDBJ whole genome shotgun (WGS) entry which is preliminary data.</text>
</comment>
<dbReference type="PANTHER" id="PTHR46796:SF6">
    <property type="entry name" value="ARAC SUBFAMILY"/>
    <property type="match status" value="1"/>
</dbReference>
<dbReference type="SUPFAM" id="SSF46689">
    <property type="entry name" value="Homeodomain-like"/>
    <property type="match status" value="1"/>
</dbReference>
<evidence type="ECO:0000259" key="4">
    <source>
        <dbReference type="PROSITE" id="PS01124"/>
    </source>
</evidence>
<dbReference type="InterPro" id="IPR009057">
    <property type="entry name" value="Homeodomain-like_sf"/>
</dbReference>
<proteinExistence type="predicted"/>
<dbReference type="RefSeq" id="WP_188645329.1">
    <property type="nucleotide sequence ID" value="NZ_BMKL01000001.1"/>
</dbReference>
<evidence type="ECO:0000313" key="5">
    <source>
        <dbReference type="EMBL" id="GGE03531.1"/>
    </source>
</evidence>
<dbReference type="Pfam" id="PF14525">
    <property type="entry name" value="AraC_binding_2"/>
    <property type="match status" value="1"/>
</dbReference>
<name>A0ABQ1SA98_9SPHN</name>
<accession>A0ABQ1SA98</accession>
<dbReference type="InterPro" id="IPR050204">
    <property type="entry name" value="AraC_XylS_family_regulators"/>
</dbReference>
<keyword evidence="3" id="KW-0804">Transcription</keyword>
<dbReference type="PRINTS" id="PR00032">
    <property type="entry name" value="HTHARAC"/>
</dbReference>
<dbReference type="Gene3D" id="1.10.10.60">
    <property type="entry name" value="Homeodomain-like"/>
    <property type="match status" value="1"/>
</dbReference>
<dbReference type="Pfam" id="PF12833">
    <property type="entry name" value="HTH_18"/>
    <property type="match status" value="1"/>
</dbReference>
<keyword evidence="6" id="KW-1185">Reference proteome</keyword>
<keyword evidence="1" id="KW-0805">Transcription regulation</keyword>
<evidence type="ECO:0000256" key="3">
    <source>
        <dbReference type="ARBA" id="ARBA00023163"/>
    </source>
</evidence>
<evidence type="ECO:0000313" key="6">
    <source>
        <dbReference type="Proteomes" id="UP000619041"/>
    </source>
</evidence>
<dbReference type="SMART" id="SM00342">
    <property type="entry name" value="HTH_ARAC"/>
    <property type="match status" value="1"/>
</dbReference>
<gene>
    <name evidence="5" type="ORF">GCM10011515_23860</name>
</gene>